<evidence type="ECO:0000256" key="1">
    <source>
        <dbReference type="SAM" id="Phobius"/>
    </source>
</evidence>
<keyword evidence="3" id="KW-1185">Reference proteome</keyword>
<dbReference type="Proteomes" id="UP000648801">
    <property type="component" value="Unassembled WGS sequence"/>
</dbReference>
<accession>A0A916RJS0</accession>
<sequence length="108" mass="11725">MDPNRITFRSIVKQPSALLPLAMSLGALLVLSVAAIYTFAHTGHGLVREADEGATAHLWQILMAGQLPVLIYFAIRWLPRAPRQTLYVIALQAGAILAAMAPVYFLGL</sequence>
<feature type="transmembrane region" description="Helical" evidence="1">
    <location>
        <begin position="85"/>
        <end position="106"/>
    </location>
</feature>
<feature type="transmembrane region" description="Helical" evidence="1">
    <location>
        <begin position="59"/>
        <end position="78"/>
    </location>
</feature>
<keyword evidence="1" id="KW-0812">Transmembrane</keyword>
<gene>
    <name evidence="2" type="ORF">GCM10011507_08180</name>
</gene>
<evidence type="ECO:0000313" key="3">
    <source>
        <dbReference type="Proteomes" id="UP000648801"/>
    </source>
</evidence>
<organism evidence="2 3">
    <name type="scientific">Edaphobacter acidisoli</name>
    <dbReference type="NCBI Taxonomy" id="2040573"/>
    <lineage>
        <taxon>Bacteria</taxon>
        <taxon>Pseudomonadati</taxon>
        <taxon>Acidobacteriota</taxon>
        <taxon>Terriglobia</taxon>
        <taxon>Terriglobales</taxon>
        <taxon>Acidobacteriaceae</taxon>
        <taxon>Edaphobacter</taxon>
    </lineage>
</organism>
<keyword evidence="1" id="KW-1133">Transmembrane helix</keyword>
<name>A0A916RJS0_9BACT</name>
<feature type="transmembrane region" description="Helical" evidence="1">
    <location>
        <begin position="21"/>
        <end position="39"/>
    </location>
</feature>
<reference evidence="2" key="2">
    <citation type="submission" date="2020-09" db="EMBL/GenBank/DDBJ databases">
        <authorList>
            <person name="Sun Q."/>
            <person name="Zhou Y."/>
        </authorList>
    </citation>
    <scope>NUCLEOTIDE SEQUENCE</scope>
    <source>
        <strain evidence="2">CGMCC 1.15447</strain>
    </source>
</reference>
<keyword evidence="1" id="KW-0472">Membrane</keyword>
<dbReference type="AlphaFoldDB" id="A0A916RJS0"/>
<reference evidence="2" key="1">
    <citation type="journal article" date="2014" name="Int. J. Syst. Evol. Microbiol.">
        <title>Complete genome sequence of Corynebacterium casei LMG S-19264T (=DSM 44701T), isolated from a smear-ripened cheese.</title>
        <authorList>
            <consortium name="US DOE Joint Genome Institute (JGI-PGF)"/>
            <person name="Walter F."/>
            <person name="Albersmeier A."/>
            <person name="Kalinowski J."/>
            <person name="Ruckert C."/>
        </authorList>
    </citation>
    <scope>NUCLEOTIDE SEQUENCE</scope>
    <source>
        <strain evidence="2">CGMCC 1.15447</strain>
    </source>
</reference>
<comment type="caution">
    <text evidence="2">The sequence shown here is derived from an EMBL/GenBank/DDBJ whole genome shotgun (WGS) entry which is preliminary data.</text>
</comment>
<proteinExistence type="predicted"/>
<evidence type="ECO:0000313" key="2">
    <source>
        <dbReference type="EMBL" id="GGA59148.1"/>
    </source>
</evidence>
<protein>
    <submittedName>
        <fullName evidence="2">Uncharacterized protein</fullName>
    </submittedName>
</protein>
<dbReference type="EMBL" id="BMJB01000001">
    <property type="protein sequence ID" value="GGA59148.1"/>
    <property type="molecule type" value="Genomic_DNA"/>
</dbReference>